<evidence type="ECO:0000256" key="4">
    <source>
        <dbReference type="SAM" id="SignalP"/>
    </source>
</evidence>
<dbReference type="eggNOG" id="KOG4569">
    <property type="taxonomic scope" value="Eukaryota"/>
</dbReference>
<dbReference type="SUPFAM" id="SSF53474">
    <property type="entry name" value="alpha/beta-Hydrolases"/>
    <property type="match status" value="1"/>
</dbReference>
<dbReference type="PANTHER" id="PTHR45856:SF11">
    <property type="entry name" value="FUNGAL LIPASE-LIKE DOMAIN-CONTAINING PROTEIN"/>
    <property type="match status" value="1"/>
</dbReference>
<gene>
    <name evidence="6" type="ORF">X797_004523</name>
</gene>
<reference evidence="6 7" key="1">
    <citation type="submission" date="2014-02" db="EMBL/GenBank/DDBJ databases">
        <title>The genome sequence of the entomopathogenic fungus Metarhizium robertsii ARSEF 2575.</title>
        <authorList>
            <person name="Giuliano Garisto Donzelli B."/>
            <person name="Roe B.A."/>
            <person name="Macmil S.L."/>
            <person name="Krasnoff S.B."/>
            <person name="Gibson D.M."/>
        </authorList>
    </citation>
    <scope>NUCLEOTIDE SEQUENCE [LARGE SCALE GENOMIC DNA]</scope>
    <source>
        <strain evidence="6 7">ARSEF 2575</strain>
    </source>
</reference>
<comment type="catalytic activity">
    <reaction evidence="3">
        <text>a monoacylglycerol + H2O = glycerol + a fatty acid + H(+)</text>
        <dbReference type="Rhea" id="RHEA:15245"/>
        <dbReference type="ChEBI" id="CHEBI:15377"/>
        <dbReference type="ChEBI" id="CHEBI:15378"/>
        <dbReference type="ChEBI" id="CHEBI:17408"/>
        <dbReference type="ChEBI" id="CHEBI:17754"/>
        <dbReference type="ChEBI" id="CHEBI:28868"/>
    </reaction>
</comment>
<dbReference type="AlphaFoldDB" id="A0A0A1UYH1"/>
<protein>
    <submittedName>
        <fullName evidence="6">Lipase (Class 3)</fullName>
    </submittedName>
</protein>
<evidence type="ECO:0000256" key="3">
    <source>
        <dbReference type="ARBA" id="ARBA00048461"/>
    </source>
</evidence>
<comment type="caution">
    <text evidence="6">The sequence shown here is derived from an EMBL/GenBank/DDBJ whole genome shotgun (WGS) entry which is preliminary data.</text>
</comment>
<dbReference type="GO" id="GO:0006629">
    <property type="term" value="P:lipid metabolic process"/>
    <property type="evidence" value="ECO:0007669"/>
    <property type="project" value="InterPro"/>
</dbReference>
<sequence>MRLPELPLASAALALLSMRLTPSAASPVQLDSTTLGLINTYARYATAAYCPDLQDSSLNSPVCSNPSAHACGGMADATTVEEFGNAHSISGYIAVSKSRPVIVVSFRGTDIWNVRDVMSDVLACLKDPKLRWTFLGVLTDAICALLPSQAADEADKLLPLCDECRVHQGFWAAFTGVKDRMMDVVQEQLTQNPGYSVVATGHSLGGGVATLAGAYLRKAGVRTDIYTYGSPRVGNAAFAEYASGGRNGRTVRVTNRHDPVTVVPGDRTAGYAHTSPEFWFPEGLGRPARICEGVHNLSCSGGVFDLLALGDHDGYGYANGVDVCPGKAGKTLGPTLRDIISQEDVDEWMRFRILDNTTAPGVGA</sequence>
<feature type="chain" id="PRO_5001981223" evidence="4">
    <location>
        <begin position="26"/>
        <end position="364"/>
    </location>
</feature>
<dbReference type="InterPro" id="IPR051218">
    <property type="entry name" value="Sec_MonoDiacylglyc_Lipase"/>
</dbReference>
<dbReference type="Pfam" id="PF01764">
    <property type="entry name" value="Lipase_3"/>
    <property type="match status" value="1"/>
</dbReference>
<dbReference type="OrthoDB" id="426718at2759"/>
<feature type="signal peptide" evidence="4">
    <location>
        <begin position="1"/>
        <end position="25"/>
    </location>
</feature>
<evidence type="ECO:0000313" key="6">
    <source>
        <dbReference type="EMBL" id="EXV02393.1"/>
    </source>
</evidence>
<dbReference type="InterPro" id="IPR002921">
    <property type="entry name" value="Fungal_lipase-type"/>
</dbReference>
<feature type="domain" description="Fungal lipase-type" evidence="5">
    <location>
        <begin position="103"/>
        <end position="266"/>
    </location>
</feature>
<accession>A0A0A1UYH1</accession>
<evidence type="ECO:0000259" key="5">
    <source>
        <dbReference type="Pfam" id="PF01764"/>
    </source>
</evidence>
<organism evidence="6 7">
    <name type="scientific">Metarhizium robertsii</name>
    <dbReference type="NCBI Taxonomy" id="568076"/>
    <lineage>
        <taxon>Eukaryota</taxon>
        <taxon>Fungi</taxon>
        <taxon>Dikarya</taxon>
        <taxon>Ascomycota</taxon>
        <taxon>Pezizomycotina</taxon>
        <taxon>Sordariomycetes</taxon>
        <taxon>Hypocreomycetidae</taxon>
        <taxon>Hypocreales</taxon>
        <taxon>Clavicipitaceae</taxon>
        <taxon>Metarhizium</taxon>
    </lineage>
</organism>
<comment type="catalytic activity">
    <reaction evidence="2">
        <text>a diacylglycerol + H2O = a monoacylglycerol + a fatty acid + H(+)</text>
        <dbReference type="Rhea" id="RHEA:32731"/>
        <dbReference type="ChEBI" id="CHEBI:15377"/>
        <dbReference type="ChEBI" id="CHEBI:15378"/>
        <dbReference type="ChEBI" id="CHEBI:17408"/>
        <dbReference type="ChEBI" id="CHEBI:18035"/>
        <dbReference type="ChEBI" id="CHEBI:28868"/>
    </reaction>
</comment>
<dbReference type="Proteomes" id="UP000030151">
    <property type="component" value="Unassembled WGS sequence"/>
</dbReference>
<evidence type="ECO:0000313" key="7">
    <source>
        <dbReference type="Proteomes" id="UP000030151"/>
    </source>
</evidence>
<evidence type="ECO:0000256" key="1">
    <source>
        <dbReference type="ARBA" id="ARBA00043996"/>
    </source>
</evidence>
<keyword evidence="4" id="KW-0732">Signal</keyword>
<evidence type="ECO:0000256" key="2">
    <source>
        <dbReference type="ARBA" id="ARBA00047591"/>
    </source>
</evidence>
<dbReference type="EMBL" id="JELW01000005">
    <property type="protein sequence ID" value="EXV02393.1"/>
    <property type="molecule type" value="Genomic_DNA"/>
</dbReference>
<proteinExistence type="inferred from homology"/>
<dbReference type="CDD" id="cd00519">
    <property type="entry name" value="Lipase_3"/>
    <property type="match status" value="1"/>
</dbReference>
<dbReference type="Gene3D" id="3.40.50.1820">
    <property type="entry name" value="alpha/beta hydrolase"/>
    <property type="match status" value="1"/>
</dbReference>
<dbReference type="PANTHER" id="PTHR45856">
    <property type="entry name" value="ALPHA/BETA-HYDROLASES SUPERFAMILY PROTEIN"/>
    <property type="match status" value="1"/>
</dbReference>
<dbReference type="InterPro" id="IPR029058">
    <property type="entry name" value="AB_hydrolase_fold"/>
</dbReference>
<name>A0A0A1UYH1_9HYPO</name>
<comment type="similarity">
    <text evidence="1">Belongs to the AB hydrolase superfamily. Lipase family. Class 3 subfamily.</text>
</comment>
<dbReference type="HOGENOM" id="CLU_032957_1_0_1"/>